<protein>
    <submittedName>
        <fullName evidence="2">Uncharacterized protein</fullName>
    </submittedName>
</protein>
<sequence length="61" mass="6826">REEFDKVDLNESTSLINELIIATDIRKSRLKHRTKEKSLKAPLISSNTGTSPSPMLTNKTA</sequence>
<comment type="caution">
    <text evidence="2">The sequence shown here is derived from an EMBL/GenBank/DDBJ whole genome shotgun (WGS) entry which is preliminary data.</text>
</comment>
<evidence type="ECO:0000313" key="2">
    <source>
        <dbReference type="EMBL" id="CAF4565242.1"/>
    </source>
</evidence>
<evidence type="ECO:0000256" key="1">
    <source>
        <dbReference type="SAM" id="MobiDB-lite"/>
    </source>
</evidence>
<gene>
    <name evidence="2" type="ORF">SMN809_LOCUS37618</name>
</gene>
<evidence type="ECO:0000313" key="3">
    <source>
        <dbReference type="Proteomes" id="UP000676336"/>
    </source>
</evidence>
<feature type="compositionally biased region" description="Polar residues" evidence="1">
    <location>
        <begin position="44"/>
        <end position="61"/>
    </location>
</feature>
<reference evidence="2" key="1">
    <citation type="submission" date="2021-02" db="EMBL/GenBank/DDBJ databases">
        <authorList>
            <person name="Nowell W R."/>
        </authorList>
    </citation>
    <scope>NUCLEOTIDE SEQUENCE</scope>
</reference>
<dbReference type="Proteomes" id="UP000676336">
    <property type="component" value="Unassembled WGS sequence"/>
</dbReference>
<feature type="non-terminal residue" evidence="2">
    <location>
        <position position="1"/>
    </location>
</feature>
<accession>A0A8S2YLH0</accession>
<dbReference type="EMBL" id="CAJOBI010096015">
    <property type="protein sequence ID" value="CAF4565242.1"/>
    <property type="molecule type" value="Genomic_DNA"/>
</dbReference>
<name>A0A8S2YLH0_9BILA</name>
<feature type="non-terminal residue" evidence="2">
    <location>
        <position position="61"/>
    </location>
</feature>
<organism evidence="2 3">
    <name type="scientific">Rotaria magnacalcarata</name>
    <dbReference type="NCBI Taxonomy" id="392030"/>
    <lineage>
        <taxon>Eukaryota</taxon>
        <taxon>Metazoa</taxon>
        <taxon>Spiralia</taxon>
        <taxon>Gnathifera</taxon>
        <taxon>Rotifera</taxon>
        <taxon>Eurotatoria</taxon>
        <taxon>Bdelloidea</taxon>
        <taxon>Philodinida</taxon>
        <taxon>Philodinidae</taxon>
        <taxon>Rotaria</taxon>
    </lineage>
</organism>
<dbReference type="AlphaFoldDB" id="A0A8S2YLH0"/>
<feature type="region of interest" description="Disordered" evidence="1">
    <location>
        <begin position="31"/>
        <end position="61"/>
    </location>
</feature>
<proteinExistence type="predicted"/>